<dbReference type="Proteomes" id="UP000248985">
    <property type="component" value="Chromosome 1"/>
</dbReference>
<reference evidence="3 5" key="3">
    <citation type="submission" date="2018-06" db="EMBL/GenBank/DDBJ databases">
        <authorList>
            <consortium name="Pathogen Informatics"/>
            <person name="Doyle S."/>
        </authorList>
    </citation>
    <scope>NUCLEOTIDE SEQUENCE [LARGE SCALE GENOMIC DNA]</scope>
    <source>
        <strain evidence="3 5">NCTC2665</strain>
    </source>
</reference>
<dbReference type="Pfam" id="PF00248">
    <property type="entry name" value="Aldo_ket_red"/>
    <property type="match status" value="1"/>
</dbReference>
<dbReference type="EMBL" id="CP001628">
    <property type="protein sequence ID" value="ACS30112.1"/>
    <property type="molecule type" value="Genomic_DNA"/>
</dbReference>
<dbReference type="InterPro" id="IPR053135">
    <property type="entry name" value="AKR2_Oxidoreductase"/>
</dbReference>
<protein>
    <submittedName>
        <fullName evidence="3">General stress protein 69</fullName>
        <ecNumber evidence="3">1.1.1.-</ecNumber>
    </submittedName>
    <submittedName>
        <fullName evidence="2">Predicted oxidoreductase, aryl-alcohol dehydrogenase like protein</fullName>
    </submittedName>
</protein>
<dbReference type="KEGG" id="mlu:Mlut_05750"/>
<dbReference type="PANTHER" id="PTHR43312">
    <property type="entry name" value="D-THREO-ALDOSE 1-DEHYDROGENASE"/>
    <property type="match status" value="1"/>
</dbReference>
<feature type="domain" description="NADP-dependent oxidoreductase" evidence="1">
    <location>
        <begin position="26"/>
        <end position="204"/>
    </location>
</feature>
<dbReference type="EnsemblBacteria" id="ACS30112">
    <property type="protein sequence ID" value="ACS30112"/>
    <property type="gene ID" value="Mlut_05750"/>
</dbReference>
<dbReference type="GO" id="GO:0016491">
    <property type="term" value="F:oxidoreductase activity"/>
    <property type="evidence" value="ECO:0007669"/>
    <property type="project" value="UniProtKB-KW"/>
</dbReference>
<dbReference type="STRING" id="465515.Mlut_05750"/>
<dbReference type="Proteomes" id="UP000000738">
    <property type="component" value="Chromosome"/>
</dbReference>
<dbReference type="CDD" id="cd19099">
    <property type="entry name" value="AKR_unchar"/>
    <property type="match status" value="1"/>
</dbReference>
<dbReference type="EMBL" id="LS483396">
    <property type="protein sequence ID" value="SQG49066.1"/>
    <property type="molecule type" value="Genomic_DNA"/>
</dbReference>
<dbReference type="eggNOG" id="COG0667">
    <property type="taxonomic scope" value="Bacteria"/>
</dbReference>
<evidence type="ECO:0000259" key="1">
    <source>
        <dbReference type="Pfam" id="PF00248"/>
    </source>
</evidence>
<name>C5C9G0_MICLC</name>
<organism evidence="2 4">
    <name type="scientific">Micrococcus luteus (strain ATCC 4698 / DSM 20030 / JCM 1464 / CCM 169 / CCUG 5858 / IAM 1056 / NBRC 3333 / NCIMB 9278 / NCTC 2665 / VKM Ac-2230)</name>
    <name type="common">Micrococcus lysodeikticus</name>
    <dbReference type="NCBI Taxonomy" id="465515"/>
    <lineage>
        <taxon>Bacteria</taxon>
        <taxon>Bacillati</taxon>
        <taxon>Actinomycetota</taxon>
        <taxon>Actinomycetes</taxon>
        <taxon>Micrococcales</taxon>
        <taxon>Micrococcaceae</taxon>
        <taxon>Micrococcus</taxon>
    </lineage>
</organism>
<keyword evidence="4" id="KW-1185">Reference proteome</keyword>
<evidence type="ECO:0000313" key="3">
    <source>
        <dbReference type="EMBL" id="SQG49066.1"/>
    </source>
</evidence>
<dbReference type="AlphaFoldDB" id="C5C9G0"/>
<evidence type="ECO:0000313" key="4">
    <source>
        <dbReference type="Proteomes" id="UP000000738"/>
    </source>
</evidence>
<accession>C5C9G0</accession>
<gene>
    <name evidence="3" type="primary">yhdN_2</name>
    <name evidence="2" type="ordered locus">Mlut_05750</name>
    <name evidence="3" type="ORF">NCTC2665_01597</name>
</gene>
<dbReference type="EC" id="1.1.1.-" evidence="3"/>
<reference evidence="2" key="1">
    <citation type="submission" date="2009-05" db="EMBL/GenBank/DDBJ databases">
        <title>Complete sequence of Micrococcus luteus NCTC 2665.</title>
        <authorList>
            <consortium name="US DOE Joint Genome Institute"/>
            <person name="Lucas S."/>
            <person name="Copeland A."/>
            <person name="Lapidus A."/>
            <person name="Glavina del Rio T."/>
            <person name="Dalin E."/>
            <person name="Tice H."/>
            <person name="Bruce D."/>
            <person name="Goodwin L."/>
            <person name="Pitluck S."/>
            <person name="Lowry S."/>
            <person name="Larimer F."/>
            <person name="Land M."/>
            <person name="Hauser L."/>
            <person name="Kyrpides N."/>
            <person name="Lykidis A."/>
            <person name="Young M."/>
            <person name="Greenblatt C."/>
        </authorList>
    </citation>
    <scope>NUCLEOTIDE SEQUENCE</scope>
    <source>
        <strain evidence="2">NCTC 2665</strain>
    </source>
</reference>
<dbReference type="GeneID" id="93344750"/>
<sequence length="313" mass="32818">MTSPLTDVTDLLTRRPLGSELQASGLGVGTARLGAFWQGRGVREGARTLEAALDLGVTLVDTADVYARGIAERLVGRAVATRPDVAVMTKAGLLKTPQALVAASRATGTRPSPSGLKTSAAAGRCFHPGYLRWALEGSLRRLRMEHIPVYLLHEPELSDVQDPQVVEAMTGFVREGLVGAWGVSTPDPQVAVAALDLPGTPWVQALAGPDHAALADRLTEHPRRGQAVLVGIGALGDGALVPELAERTGLPGSDVVVSLLDRAIVRMRPDAVLLGMSTAEHAVRNLARLRAGAPLLDGPTLERLLTPGEEPTA</sequence>
<dbReference type="PATRIC" id="fig|465515.4.peg.544"/>
<dbReference type="HOGENOM" id="CLU_887994_0_0_11"/>
<dbReference type="PANTHER" id="PTHR43312:SF1">
    <property type="entry name" value="NADP-DEPENDENT OXIDOREDUCTASE DOMAIN-CONTAINING PROTEIN"/>
    <property type="match status" value="1"/>
</dbReference>
<proteinExistence type="predicted"/>
<dbReference type="RefSeq" id="WP_010079257.1">
    <property type="nucleotide sequence ID" value="NC_012803.1"/>
</dbReference>
<keyword evidence="3" id="KW-0560">Oxidoreductase</keyword>
<dbReference type="Gene3D" id="3.20.20.100">
    <property type="entry name" value="NADP-dependent oxidoreductase domain"/>
    <property type="match status" value="1"/>
</dbReference>
<reference evidence="4" key="2">
    <citation type="journal article" date="2010" name="J. Bacteriol.">
        <title>Genome sequence of the Fleming strain of Micrococcus luteus, a simple free-living actinobacterium.</title>
        <authorList>
            <person name="Young M."/>
            <person name="Artsatbanov V."/>
            <person name="Beller H.R."/>
            <person name="Chandra G."/>
            <person name="Chater K.F."/>
            <person name="Dover L.G."/>
            <person name="Goh E.B."/>
            <person name="Kahan T."/>
            <person name="Kaprelyants A.S."/>
            <person name="Kyrpides N."/>
            <person name="Lapidus A."/>
            <person name="Lowry S.R."/>
            <person name="Lykidis A."/>
            <person name="Mahillon J."/>
            <person name="Markowitz V."/>
            <person name="Mavromatis K."/>
            <person name="Mukamolova G.V."/>
            <person name="Oren A."/>
            <person name="Rokem J.S."/>
            <person name="Smith M.C."/>
            <person name="Young D.I."/>
            <person name="Greenblatt C.L."/>
        </authorList>
    </citation>
    <scope>NUCLEOTIDE SEQUENCE [LARGE SCALE GENOMIC DNA]</scope>
    <source>
        <strain evidence="4">ATCC 4698 / DSM 20030 / JCM 1464 / NBRC 3333 / NCIMB 9278 / NCTC 2665 / VKM Ac-2230</strain>
    </source>
</reference>
<dbReference type="InterPro" id="IPR023210">
    <property type="entry name" value="NADP_OxRdtase_dom"/>
</dbReference>
<dbReference type="SUPFAM" id="SSF51430">
    <property type="entry name" value="NAD(P)-linked oxidoreductase"/>
    <property type="match status" value="1"/>
</dbReference>
<evidence type="ECO:0000313" key="2">
    <source>
        <dbReference type="EMBL" id="ACS30112.1"/>
    </source>
</evidence>
<evidence type="ECO:0000313" key="5">
    <source>
        <dbReference type="Proteomes" id="UP000248985"/>
    </source>
</evidence>
<dbReference type="InterPro" id="IPR036812">
    <property type="entry name" value="NAD(P)_OxRdtase_dom_sf"/>
</dbReference>